<dbReference type="FunFam" id="3.90.76.10:FF:000001">
    <property type="entry name" value="Oligopeptide ABC transporter substrate-binding protein"/>
    <property type="match status" value="1"/>
</dbReference>
<evidence type="ECO:0000256" key="5">
    <source>
        <dbReference type="SAM" id="SignalP"/>
    </source>
</evidence>
<protein>
    <submittedName>
        <fullName evidence="7">Oligopeptide-binding protein OppA</fullName>
    </submittedName>
</protein>
<evidence type="ECO:0000256" key="2">
    <source>
        <dbReference type="ARBA" id="ARBA00005695"/>
    </source>
</evidence>
<dbReference type="CDD" id="cd08504">
    <property type="entry name" value="PBP2_OppA"/>
    <property type="match status" value="1"/>
</dbReference>
<comment type="subcellular location">
    <subcellularLocation>
        <location evidence="1">Cell membrane</location>
        <topology evidence="1">Lipid-anchor</topology>
    </subcellularLocation>
</comment>
<evidence type="ECO:0000256" key="1">
    <source>
        <dbReference type="ARBA" id="ARBA00004193"/>
    </source>
</evidence>
<dbReference type="PANTHER" id="PTHR30290:SF79">
    <property type="entry name" value="DIPEPTIDE-BINDING PROTEIN DPPE"/>
    <property type="match status" value="1"/>
</dbReference>
<dbReference type="InterPro" id="IPR000914">
    <property type="entry name" value="SBP_5_dom"/>
</dbReference>
<dbReference type="EMBL" id="PVXP01000003">
    <property type="protein sequence ID" value="PRR86652.1"/>
    <property type="molecule type" value="Genomic_DNA"/>
</dbReference>
<dbReference type="Gene3D" id="3.90.76.10">
    <property type="entry name" value="Dipeptide-binding Protein, Domain 1"/>
    <property type="match status" value="1"/>
</dbReference>
<dbReference type="PROSITE" id="PS51257">
    <property type="entry name" value="PROKAR_LIPOPROTEIN"/>
    <property type="match status" value="1"/>
</dbReference>
<keyword evidence="4 5" id="KW-0732">Signal</keyword>
<proteinExistence type="inferred from homology"/>
<dbReference type="OrthoDB" id="9801912at2"/>
<evidence type="ECO:0000259" key="6">
    <source>
        <dbReference type="Pfam" id="PF00496"/>
    </source>
</evidence>
<dbReference type="GO" id="GO:0030288">
    <property type="term" value="C:outer membrane-bounded periplasmic space"/>
    <property type="evidence" value="ECO:0007669"/>
    <property type="project" value="UniProtKB-ARBA"/>
</dbReference>
<dbReference type="RefSeq" id="WP_106007954.1">
    <property type="nucleotide sequence ID" value="NZ_PVXP01000003.1"/>
</dbReference>
<dbReference type="SUPFAM" id="SSF53850">
    <property type="entry name" value="Periplasmic binding protein-like II"/>
    <property type="match status" value="1"/>
</dbReference>
<dbReference type="InterPro" id="IPR023765">
    <property type="entry name" value="SBP_5_CS"/>
</dbReference>
<dbReference type="AlphaFoldDB" id="A0A2T0BS51"/>
<dbReference type="PROSITE" id="PS01040">
    <property type="entry name" value="SBP_BACTERIAL_5"/>
    <property type="match status" value="1"/>
</dbReference>
<feature type="chain" id="PRO_5038618073" evidence="5">
    <location>
        <begin position="24"/>
        <end position="549"/>
    </location>
</feature>
<evidence type="ECO:0000256" key="4">
    <source>
        <dbReference type="ARBA" id="ARBA00022729"/>
    </source>
</evidence>
<sequence length="549" mass="61282">MLKNKFKILAVAMSLAFIGSLFAGCGNSKNGSDSNGKSTIKVNIAAEPRTIDPGLNNTVEGAQVICNAFEGLTNLDKNEKPIPGVAEKWDISSDGLTYTFHLRKNAKWSDGKPVTAKDFEYAWKRALDPKTASQYSYQLFYLKNGEAYNKGKAQENQVGVTAKDDYTLVATLENPTPYFLSLTSFPTYDPVRKDVVEKNPNSWATKPETYISNGPYKLVEYKSKDSLNFEKSPNYWDNKNIKINRIEFKTLENASSYYAAFKTGELDLIDKPPAAETPELLKSGTAKAYPYLAIYYYDINLSPQAKSINSDAAKALSDVRVRKALSLAIDRTSITEKVTKSGEIPATSFVPKGTSDSNGKEFTDKEYFSKTADIPQAKKLLAEAGYPGGKGFPQLEILYNTMQGHQNIAQAVQDMWKKNLGINVTLKNVERKVHLAQLQNHQFILGRDGWTADYDDAMTFLDIFTTGNGNNMAGYSNLKYDQLISQAKSEPDKAERAGLMHQAEDQLLTDLPIIPIYYYTEVVCMNPKLKDAHISNLGFFIFRDAYLEK</sequence>
<dbReference type="GO" id="GO:1904680">
    <property type="term" value="F:peptide transmembrane transporter activity"/>
    <property type="evidence" value="ECO:0007669"/>
    <property type="project" value="TreeGrafter"/>
</dbReference>
<dbReference type="InterPro" id="IPR030678">
    <property type="entry name" value="Peptide/Ni-bd"/>
</dbReference>
<keyword evidence="8" id="KW-1185">Reference proteome</keyword>
<organism evidence="7 8">
    <name type="scientific">Clostridium luticellarii</name>
    <dbReference type="NCBI Taxonomy" id="1691940"/>
    <lineage>
        <taxon>Bacteria</taxon>
        <taxon>Bacillati</taxon>
        <taxon>Bacillota</taxon>
        <taxon>Clostridia</taxon>
        <taxon>Eubacteriales</taxon>
        <taxon>Clostridiaceae</taxon>
        <taxon>Clostridium</taxon>
    </lineage>
</organism>
<keyword evidence="3" id="KW-0813">Transport</keyword>
<dbReference type="Proteomes" id="UP000237798">
    <property type="component" value="Unassembled WGS sequence"/>
</dbReference>
<evidence type="ECO:0000256" key="3">
    <source>
        <dbReference type="ARBA" id="ARBA00022448"/>
    </source>
</evidence>
<dbReference type="PANTHER" id="PTHR30290">
    <property type="entry name" value="PERIPLASMIC BINDING COMPONENT OF ABC TRANSPORTER"/>
    <property type="match status" value="1"/>
</dbReference>
<name>A0A2T0BS51_9CLOT</name>
<dbReference type="GO" id="GO:0015833">
    <property type="term" value="P:peptide transport"/>
    <property type="evidence" value="ECO:0007669"/>
    <property type="project" value="TreeGrafter"/>
</dbReference>
<dbReference type="Pfam" id="PF00496">
    <property type="entry name" value="SBP_bac_5"/>
    <property type="match status" value="1"/>
</dbReference>
<reference evidence="7 8" key="1">
    <citation type="submission" date="2018-03" db="EMBL/GenBank/DDBJ databases">
        <title>Genome sequence of Clostridium luticellarii DSM 29923.</title>
        <authorList>
            <person name="Poehlein A."/>
            <person name="Daniel R."/>
        </authorList>
    </citation>
    <scope>NUCLEOTIDE SEQUENCE [LARGE SCALE GENOMIC DNA]</scope>
    <source>
        <strain evidence="7 8">DSM 29923</strain>
    </source>
</reference>
<accession>A0A2T0BS51</accession>
<evidence type="ECO:0000313" key="7">
    <source>
        <dbReference type="EMBL" id="PRR86652.1"/>
    </source>
</evidence>
<feature type="domain" description="Solute-binding protein family 5" evidence="6">
    <location>
        <begin position="80"/>
        <end position="471"/>
    </location>
</feature>
<dbReference type="Gene3D" id="3.40.190.10">
    <property type="entry name" value="Periplasmic binding protein-like II"/>
    <property type="match status" value="1"/>
</dbReference>
<dbReference type="PIRSF" id="PIRSF002741">
    <property type="entry name" value="MppA"/>
    <property type="match status" value="1"/>
</dbReference>
<dbReference type="GO" id="GO:0043190">
    <property type="term" value="C:ATP-binding cassette (ABC) transporter complex"/>
    <property type="evidence" value="ECO:0007669"/>
    <property type="project" value="InterPro"/>
</dbReference>
<comment type="caution">
    <text evidence="7">The sequence shown here is derived from an EMBL/GenBank/DDBJ whole genome shotgun (WGS) entry which is preliminary data.</text>
</comment>
<evidence type="ECO:0000313" key="8">
    <source>
        <dbReference type="Proteomes" id="UP000237798"/>
    </source>
</evidence>
<dbReference type="InterPro" id="IPR039424">
    <property type="entry name" value="SBP_5"/>
</dbReference>
<dbReference type="Gene3D" id="3.10.105.10">
    <property type="entry name" value="Dipeptide-binding Protein, Domain 3"/>
    <property type="match status" value="1"/>
</dbReference>
<gene>
    <name evidence="7" type="primary">oppA_2</name>
    <name evidence="7" type="ORF">CLLU_04530</name>
</gene>
<dbReference type="FunFam" id="3.10.105.10:FF:000001">
    <property type="entry name" value="Oligopeptide ABC transporter, oligopeptide-binding protein"/>
    <property type="match status" value="1"/>
</dbReference>
<comment type="similarity">
    <text evidence="2">Belongs to the bacterial solute-binding protein 5 family.</text>
</comment>
<feature type="signal peptide" evidence="5">
    <location>
        <begin position="1"/>
        <end position="23"/>
    </location>
</feature>